<sequence>MRHPCCVIPIEEVQNGIAFYRSTAARAILESIPSKLNMKIKKDDNKKSKRFSLPSILQTET</sequence>
<comment type="caution">
    <text evidence="1">The sequence shown here is derived from an EMBL/GenBank/DDBJ whole genome shotgun (WGS) entry which is preliminary data.</text>
</comment>
<gene>
    <name evidence="1" type="ORF">FD24_GL001492</name>
</gene>
<reference evidence="1 2" key="1">
    <citation type="journal article" date="2015" name="Genome Announc.">
        <title>Expanding the biotechnology potential of lactobacilli through comparative genomics of 213 strains and associated genera.</title>
        <authorList>
            <person name="Sun Z."/>
            <person name="Harris H.M."/>
            <person name="McCann A."/>
            <person name="Guo C."/>
            <person name="Argimon S."/>
            <person name="Zhang W."/>
            <person name="Yang X."/>
            <person name="Jeffery I.B."/>
            <person name="Cooney J.C."/>
            <person name="Kagawa T.F."/>
            <person name="Liu W."/>
            <person name="Song Y."/>
            <person name="Salvetti E."/>
            <person name="Wrobel A."/>
            <person name="Rasinkangas P."/>
            <person name="Parkhill J."/>
            <person name="Rea M.C."/>
            <person name="O'Sullivan O."/>
            <person name="Ritari J."/>
            <person name="Douillard F.P."/>
            <person name="Paul Ross R."/>
            <person name="Yang R."/>
            <person name="Briner A.E."/>
            <person name="Felis G.E."/>
            <person name="de Vos W.M."/>
            <person name="Barrangou R."/>
            <person name="Klaenhammer T.R."/>
            <person name="Caufield P.W."/>
            <person name="Cui Y."/>
            <person name="Zhang H."/>
            <person name="O'Toole P.W."/>
        </authorList>
    </citation>
    <scope>NUCLEOTIDE SEQUENCE [LARGE SCALE GENOMIC DNA]</scope>
    <source>
        <strain evidence="1 2">DSM 20314</strain>
    </source>
</reference>
<dbReference type="Proteomes" id="UP000051020">
    <property type="component" value="Unassembled WGS sequence"/>
</dbReference>
<evidence type="ECO:0000313" key="1">
    <source>
        <dbReference type="EMBL" id="KRK26689.1"/>
    </source>
</evidence>
<name>A0A837RES8_LACPE</name>
<organism evidence="1 2">
    <name type="scientific">Lactiplantibacillus pentosus DSM 20314</name>
    <dbReference type="NCBI Taxonomy" id="1423791"/>
    <lineage>
        <taxon>Bacteria</taxon>
        <taxon>Bacillati</taxon>
        <taxon>Bacillota</taxon>
        <taxon>Bacilli</taxon>
        <taxon>Lactobacillales</taxon>
        <taxon>Lactobacillaceae</taxon>
        <taxon>Lactiplantibacillus</taxon>
    </lineage>
</organism>
<proteinExistence type="predicted"/>
<evidence type="ECO:0000313" key="2">
    <source>
        <dbReference type="Proteomes" id="UP000051020"/>
    </source>
</evidence>
<dbReference type="AlphaFoldDB" id="A0A837RES8"/>
<dbReference type="EMBL" id="AZCU01000002">
    <property type="protein sequence ID" value="KRK26689.1"/>
    <property type="molecule type" value="Genomic_DNA"/>
</dbReference>
<protein>
    <submittedName>
        <fullName evidence="1">Uncharacterized protein</fullName>
    </submittedName>
</protein>
<accession>A0A837RES8</accession>